<reference evidence="3" key="1">
    <citation type="submission" date="2016-10" db="EMBL/GenBank/DDBJ databases">
        <authorList>
            <person name="Varghese N."/>
            <person name="Submissions S."/>
        </authorList>
    </citation>
    <scope>NUCLEOTIDE SEQUENCE [LARGE SCALE GENOMIC DNA]</scope>
    <source>
        <strain evidence="3">DSM 21620</strain>
    </source>
</reference>
<evidence type="ECO:0000313" key="3">
    <source>
        <dbReference type="Proteomes" id="UP000198666"/>
    </source>
</evidence>
<evidence type="ECO:0008006" key="4">
    <source>
        <dbReference type="Google" id="ProtNLM"/>
    </source>
</evidence>
<evidence type="ECO:0000256" key="1">
    <source>
        <dbReference type="SAM" id="MobiDB-lite"/>
    </source>
</evidence>
<protein>
    <recommendedName>
        <fullName evidence="4">DUF4025 domain-containing protein</fullName>
    </recommendedName>
</protein>
<dbReference type="RefSeq" id="WP_244499327.1">
    <property type="nucleotide sequence ID" value="NZ_FMZB01000005.1"/>
</dbReference>
<feature type="region of interest" description="Disordered" evidence="1">
    <location>
        <begin position="45"/>
        <end position="74"/>
    </location>
</feature>
<gene>
    <name evidence="2" type="ORF">SAMN05421663_105227</name>
</gene>
<accession>A0A1G6QWB4</accession>
<dbReference type="AlphaFoldDB" id="A0A1G6QWB4"/>
<name>A0A1G6QWB4_9BACI</name>
<feature type="region of interest" description="Disordered" evidence="1">
    <location>
        <begin position="18"/>
        <end position="37"/>
    </location>
</feature>
<dbReference type="Proteomes" id="UP000198666">
    <property type="component" value="Unassembled WGS sequence"/>
</dbReference>
<dbReference type="EMBL" id="FMZB01000005">
    <property type="protein sequence ID" value="SDC95966.1"/>
    <property type="molecule type" value="Genomic_DNA"/>
</dbReference>
<proteinExistence type="predicted"/>
<sequence>MDKSKQKAANEVAEKMYDAQDYKSSNPVDKGISITHEQVTDTYTEGTVDGKIDNVEKDGSLKNDEGREIPREGY</sequence>
<evidence type="ECO:0000313" key="2">
    <source>
        <dbReference type="EMBL" id="SDC95966.1"/>
    </source>
</evidence>
<dbReference type="Pfam" id="PF13217">
    <property type="entry name" value="DUF4025"/>
    <property type="match status" value="1"/>
</dbReference>
<organism evidence="2 3">
    <name type="scientific">Terribacillus halophilus</name>
    <dbReference type="NCBI Taxonomy" id="361279"/>
    <lineage>
        <taxon>Bacteria</taxon>
        <taxon>Bacillati</taxon>
        <taxon>Bacillota</taxon>
        <taxon>Bacilli</taxon>
        <taxon>Bacillales</taxon>
        <taxon>Bacillaceae</taxon>
        <taxon>Terribacillus</taxon>
    </lineage>
</organism>
<feature type="compositionally biased region" description="Basic and acidic residues" evidence="1">
    <location>
        <begin position="48"/>
        <end position="74"/>
    </location>
</feature>
<dbReference type="InterPro" id="IPR025100">
    <property type="entry name" value="DUF4025"/>
</dbReference>
<keyword evidence="3" id="KW-1185">Reference proteome</keyword>